<dbReference type="OrthoDB" id="5428890at2759"/>
<feature type="transmembrane region" description="Helical" evidence="1">
    <location>
        <begin position="342"/>
        <end position="367"/>
    </location>
</feature>
<dbReference type="HOGENOM" id="CLU_062847_0_0_1"/>
<organism evidence="2 3">
    <name type="scientific">[Torrubiella] hemipterigena</name>
    <dbReference type="NCBI Taxonomy" id="1531966"/>
    <lineage>
        <taxon>Eukaryota</taxon>
        <taxon>Fungi</taxon>
        <taxon>Dikarya</taxon>
        <taxon>Ascomycota</taxon>
        <taxon>Pezizomycotina</taxon>
        <taxon>Sordariomycetes</taxon>
        <taxon>Hypocreomycetidae</taxon>
        <taxon>Hypocreales</taxon>
        <taxon>Clavicipitaceae</taxon>
        <taxon>Clavicipitaceae incertae sedis</taxon>
        <taxon>'Torrubiella' clade</taxon>
    </lineage>
</organism>
<evidence type="ECO:0000313" key="2">
    <source>
        <dbReference type="EMBL" id="CEJ91034.1"/>
    </source>
</evidence>
<protein>
    <submittedName>
        <fullName evidence="2">Uncharacterized protein</fullName>
    </submittedName>
</protein>
<accession>A0A0A1T8B9</accession>
<proteinExistence type="predicted"/>
<keyword evidence="1" id="KW-1133">Transmembrane helix</keyword>
<dbReference type="AlphaFoldDB" id="A0A0A1T8B9"/>
<keyword evidence="3" id="KW-1185">Reference proteome</keyword>
<sequence>MSASTLTLEQLELGILPALGRELWSWPECVCTIGRSCNQDECTARVKRLTRYFQFYKGIVQVYIGESFPSTRVFQTHGGLFAAIQMLKHCPYMTRSEFARAITRHNTSEKALSDAIALVVQTLTMVDCSPVYYSSDVLEQGNASWTPWKDEVRFNEYISDLFPKKPHSILSVPNSDLYNGFTNALRARKLQKHLGIAMRPTRDLRNHLRFDRKNRVLYIFHHAAFLKEQLKLIKENFSEPVAVALPPRRLLLETLTSLQEILFPLSDPRSRALLDTLVTTNSFDPDISVYVYDSIRVEFEDSQVMSYVYLTDRLADLYAELQNPSPSGWLERALERKSSGRYVMMATLGGVVFAVVLGLLSLIVSIYQTWLTYQAWKHPATP</sequence>
<reference evidence="2 3" key="1">
    <citation type="journal article" date="2015" name="Genome Announc.">
        <title>Draft Genome Sequence and Gene Annotation of the Entomopathogenic Fungus Verticillium hemipterigenum.</title>
        <authorList>
            <person name="Horn F."/>
            <person name="Habel A."/>
            <person name="Scharf D.H."/>
            <person name="Dworschak J."/>
            <person name="Brakhage A.A."/>
            <person name="Guthke R."/>
            <person name="Hertweck C."/>
            <person name="Linde J."/>
        </authorList>
    </citation>
    <scope>NUCLEOTIDE SEQUENCE [LARGE SCALE GENOMIC DNA]</scope>
</reference>
<keyword evidence="1" id="KW-0472">Membrane</keyword>
<dbReference type="Proteomes" id="UP000039046">
    <property type="component" value="Unassembled WGS sequence"/>
</dbReference>
<gene>
    <name evidence="2" type="ORF">VHEMI06775</name>
</gene>
<keyword evidence="1" id="KW-0812">Transmembrane</keyword>
<evidence type="ECO:0000313" key="3">
    <source>
        <dbReference type="Proteomes" id="UP000039046"/>
    </source>
</evidence>
<name>A0A0A1T8B9_9HYPO</name>
<dbReference type="STRING" id="1531966.A0A0A1T8B9"/>
<dbReference type="EMBL" id="CDHN01000003">
    <property type="protein sequence ID" value="CEJ91034.1"/>
    <property type="molecule type" value="Genomic_DNA"/>
</dbReference>
<evidence type="ECO:0000256" key="1">
    <source>
        <dbReference type="SAM" id="Phobius"/>
    </source>
</evidence>